<evidence type="ECO:0008006" key="3">
    <source>
        <dbReference type="Google" id="ProtNLM"/>
    </source>
</evidence>
<evidence type="ECO:0000313" key="2">
    <source>
        <dbReference type="Proteomes" id="UP000516360"/>
    </source>
</evidence>
<evidence type="ECO:0000313" key="1">
    <source>
        <dbReference type="EMBL" id="BCB97296.1"/>
    </source>
</evidence>
<organism evidence="1 2">
    <name type="scientific">Dissulfurispira thermophila</name>
    <dbReference type="NCBI Taxonomy" id="2715679"/>
    <lineage>
        <taxon>Bacteria</taxon>
        <taxon>Pseudomonadati</taxon>
        <taxon>Nitrospirota</taxon>
        <taxon>Thermodesulfovibrionia</taxon>
        <taxon>Thermodesulfovibrionales</taxon>
        <taxon>Dissulfurispiraceae</taxon>
        <taxon>Dissulfurispira</taxon>
    </lineage>
</organism>
<dbReference type="EMBL" id="AP022873">
    <property type="protein sequence ID" value="BCB97296.1"/>
    <property type="molecule type" value="Genomic_DNA"/>
</dbReference>
<dbReference type="RefSeq" id="WP_203472433.1">
    <property type="nucleotide sequence ID" value="NZ_AP022873.1"/>
</dbReference>
<dbReference type="AlphaFoldDB" id="A0A7G1H5U6"/>
<protein>
    <recommendedName>
        <fullName evidence="3">Glycosyltransferase</fullName>
    </recommendedName>
</protein>
<dbReference type="SUPFAM" id="SSF53756">
    <property type="entry name" value="UDP-Glycosyltransferase/glycogen phosphorylase"/>
    <property type="match status" value="1"/>
</dbReference>
<gene>
    <name evidence="1" type="ORF">JZK55_22180</name>
</gene>
<reference evidence="1 2" key="1">
    <citation type="submission" date="2020-03" db="EMBL/GenBank/DDBJ databases">
        <title>Complete genome sequences of two sulfur-disproportionating bacterial strains T55J and Mzg5.</title>
        <authorList>
            <person name="Umezawa K."/>
            <person name="Kojima H."/>
            <person name="Kato Y."/>
            <person name="Fukui M."/>
        </authorList>
    </citation>
    <scope>NUCLEOTIDE SEQUENCE [LARGE SCALE GENOMIC DNA]</scope>
    <source>
        <strain evidence="1 2">T55J</strain>
    </source>
</reference>
<sequence length="371" mass="43877">MKILCITDQFENSNHSSIEGIFGTYLKEWCKEVYIVYFIKTSTNVSIKENKIYIPYSYKRKNITRELDKIIGLNQIDSIIVRNFFPVLKNVLKNKIRYNYRVGFWHSFPHTFRRLFEAKEENRAVFRKTIEYKLKTYFEKNLVKKCDFLIVMSREFKNTFYPDIDINYLSLPMGVCFNNLPSYKPNSDHLKKFIYTGTVDHLRKTDIIVEAISELKEEFIFDIFTQSSNKTTKKIKNIGDGRINIYPAIPRNELFKRIADYDIGIGLIPENDLYSVSSPTKTLEYYSIGVPVIVNYLPEYVSLFDNMSAFFCDFTKESIRETVQKVLNIPKEKLFAMGLKGKQIVKEQRDYRVLSEKLYNFIKDAYKQQKS</sequence>
<dbReference type="KEGG" id="dtp:JZK55_22180"/>
<accession>A0A7G1H5U6</accession>
<keyword evidence="2" id="KW-1185">Reference proteome</keyword>
<dbReference type="Gene3D" id="3.40.50.2000">
    <property type="entry name" value="Glycogen Phosphorylase B"/>
    <property type="match status" value="1"/>
</dbReference>
<name>A0A7G1H5U6_9BACT</name>
<dbReference type="Proteomes" id="UP000516360">
    <property type="component" value="Chromosome"/>
</dbReference>
<proteinExistence type="predicted"/>